<dbReference type="GO" id="GO:0047372">
    <property type="term" value="F:monoacylglycerol lipase activity"/>
    <property type="evidence" value="ECO:0007669"/>
    <property type="project" value="TreeGrafter"/>
</dbReference>
<dbReference type="RefSeq" id="WP_167748281.1">
    <property type="nucleotide sequence ID" value="NZ_BMMN01000009.1"/>
</dbReference>
<keyword evidence="4" id="KW-1185">Reference proteome</keyword>
<gene>
    <name evidence="3" type="ORF">GCM10011574_48380</name>
</gene>
<feature type="domain" description="AB hydrolase-1" evidence="2">
    <location>
        <begin position="95"/>
        <end position="348"/>
    </location>
</feature>
<dbReference type="InterPro" id="IPR000073">
    <property type="entry name" value="AB_hydrolase_1"/>
</dbReference>
<feature type="compositionally biased region" description="Low complexity" evidence="1">
    <location>
        <begin position="30"/>
        <end position="62"/>
    </location>
</feature>
<name>A0A8H9H5T1_9ACTN</name>
<evidence type="ECO:0000259" key="2">
    <source>
        <dbReference type="Pfam" id="PF12697"/>
    </source>
</evidence>
<sequence>MLTDRHEPWTGQVWNGQARSGEAGTGQARTGQAREAGTGQAGTGEATGRRSAAPMRAGRAAGPARAVGSSRIVVADDGVELYVTVDGPADAETTLVFCHGLSSCLECWENQRTFFAGRARVVTYDQRGHNRSGRGCAGSATVAQLGRDLCRILVEVVPAGPVILVGHSMGGMAIMALAQAHPELFGRRIAGVALLATSAGGLGGVTLGLPACGARLLRPLVPALLRLLGDDPARSGRPAVDELVQLLVRRYSYASQVPSSVREAAVRVICSAPAQVFRDYYPALMTYDGFAALAALREIPILVMVGRDDLVTPVGHSEAIAGALSSARLVVLPKTGHNLMLERPLVVNTALGRLLRVVTRPEPALRELPTAC</sequence>
<dbReference type="SUPFAM" id="SSF53474">
    <property type="entry name" value="alpha/beta-Hydrolases"/>
    <property type="match status" value="1"/>
</dbReference>
<dbReference type="GO" id="GO:0016020">
    <property type="term" value="C:membrane"/>
    <property type="evidence" value="ECO:0007669"/>
    <property type="project" value="TreeGrafter"/>
</dbReference>
<comment type="caution">
    <text evidence="3">The sequence shown here is derived from an EMBL/GenBank/DDBJ whole genome shotgun (WGS) entry which is preliminary data.</text>
</comment>
<organism evidence="3 4">
    <name type="scientific">Microbispora bryophytorum</name>
    <dbReference type="NCBI Taxonomy" id="1460882"/>
    <lineage>
        <taxon>Bacteria</taxon>
        <taxon>Bacillati</taxon>
        <taxon>Actinomycetota</taxon>
        <taxon>Actinomycetes</taxon>
        <taxon>Streptosporangiales</taxon>
        <taxon>Streptosporangiaceae</taxon>
        <taxon>Microbispora</taxon>
    </lineage>
</organism>
<dbReference type="InterPro" id="IPR050266">
    <property type="entry name" value="AB_hydrolase_sf"/>
</dbReference>
<dbReference type="InterPro" id="IPR029058">
    <property type="entry name" value="AB_hydrolase_fold"/>
</dbReference>
<dbReference type="Gene3D" id="3.40.50.1820">
    <property type="entry name" value="alpha/beta hydrolase"/>
    <property type="match status" value="1"/>
</dbReference>
<dbReference type="Pfam" id="PF12697">
    <property type="entry name" value="Abhydrolase_6"/>
    <property type="match status" value="1"/>
</dbReference>
<dbReference type="PANTHER" id="PTHR43798:SF5">
    <property type="entry name" value="MONOACYLGLYCEROL LIPASE ABHD6"/>
    <property type="match status" value="1"/>
</dbReference>
<reference evidence="3" key="1">
    <citation type="journal article" date="2014" name="Int. J. Syst. Evol. Microbiol.">
        <title>Complete genome sequence of Corynebacterium casei LMG S-19264T (=DSM 44701T), isolated from a smear-ripened cheese.</title>
        <authorList>
            <consortium name="US DOE Joint Genome Institute (JGI-PGF)"/>
            <person name="Walter F."/>
            <person name="Albersmeier A."/>
            <person name="Kalinowski J."/>
            <person name="Ruckert C."/>
        </authorList>
    </citation>
    <scope>NUCLEOTIDE SEQUENCE</scope>
    <source>
        <strain evidence="3">CGMCC 4.7138</strain>
    </source>
</reference>
<reference evidence="3" key="2">
    <citation type="submission" date="2020-09" db="EMBL/GenBank/DDBJ databases">
        <authorList>
            <person name="Sun Q."/>
            <person name="Zhou Y."/>
        </authorList>
    </citation>
    <scope>NUCLEOTIDE SEQUENCE</scope>
    <source>
        <strain evidence="3">CGMCC 4.7138</strain>
    </source>
</reference>
<evidence type="ECO:0000256" key="1">
    <source>
        <dbReference type="SAM" id="MobiDB-lite"/>
    </source>
</evidence>
<dbReference type="GO" id="GO:0046464">
    <property type="term" value="P:acylglycerol catabolic process"/>
    <property type="evidence" value="ECO:0007669"/>
    <property type="project" value="TreeGrafter"/>
</dbReference>
<accession>A0A8H9H5T1</accession>
<proteinExistence type="predicted"/>
<dbReference type="PANTHER" id="PTHR43798">
    <property type="entry name" value="MONOACYLGLYCEROL LIPASE"/>
    <property type="match status" value="1"/>
</dbReference>
<evidence type="ECO:0000313" key="3">
    <source>
        <dbReference type="EMBL" id="GGO21214.1"/>
    </source>
</evidence>
<evidence type="ECO:0000313" key="4">
    <source>
        <dbReference type="Proteomes" id="UP000653480"/>
    </source>
</evidence>
<dbReference type="EMBL" id="BMMN01000009">
    <property type="protein sequence ID" value="GGO21214.1"/>
    <property type="molecule type" value="Genomic_DNA"/>
</dbReference>
<dbReference type="Proteomes" id="UP000653480">
    <property type="component" value="Unassembled WGS sequence"/>
</dbReference>
<protein>
    <recommendedName>
        <fullName evidence="2">AB hydrolase-1 domain-containing protein</fullName>
    </recommendedName>
</protein>
<dbReference type="AlphaFoldDB" id="A0A8H9H5T1"/>
<feature type="region of interest" description="Disordered" evidence="1">
    <location>
        <begin position="1"/>
        <end position="62"/>
    </location>
</feature>